<evidence type="ECO:0000313" key="7">
    <source>
        <dbReference type="EMBL" id="KAJ9704657.1"/>
    </source>
</evidence>
<dbReference type="PROSITE" id="PS50089">
    <property type="entry name" value="ZF_RING_2"/>
    <property type="match status" value="1"/>
</dbReference>
<feature type="transmembrane region" description="Helical" evidence="5">
    <location>
        <begin position="29"/>
        <end position="58"/>
    </location>
</feature>
<dbReference type="SMART" id="SM00184">
    <property type="entry name" value="RING"/>
    <property type="match status" value="1"/>
</dbReference>
<proteinExistence type="predicted"/>
<name>A0AA39ABU0_VITRO</name>
<dbReference type="PANTHER" id="PTHR45798:SF101">
    <property type="entry name" value="RING-H2 FINGER PROTEIN ATL8-RELATED"/>
    <property type="match status" value="1"/>
</dbReference>
<keyword evidence="1" id="KW-0479">Metal-binding</keyword>
<keyword evidence="3" id="KW-0862">Zinc</keyword>
<protein>
    <recommendedName>
        <fullName evidence="6">RING-type domain-containing protein</fullName>
    </recommendedName>
</protein>
<dbReference type="EMBL" id="JARBHA010000003">
    <property type="protein sequence ID" value="KAJ9704657.1"/>
    <property type="molecule type" value="Genomic_DNA"/>
</dbReference>
<dbReference type="Proteomes" id="UP001168098">
    <property type="component" value="Unassembled WGS sequence"/>
</dbReference>
<dbReference type="Pfam" id="PF13639">
    <property type="entry name" value="zf-RING_2"/>
    <property type="match status" value="1"/>
</dbReference>
<dbReference type="InterPro" id="IPR013083">
    <property type="entry name" value="Znf_RING/FYVE/PHD"/>
</dbReference>
<keyword evidence="2 4" id="KW-0863">Zinc-finger</keyword>
<keyword evidence="8" id="KW-1185">Reference proteome</keyword>
<evidence type="ECO:0000256" key="1">
    <source>
        <dbReference type="ARBA" id="ARBA00022723"/>
    </source>
</evidence>
<dbReference type="Gene3D" id="3.30.40.10">
    <property type="entry name" value="Zinc/RING finger domain, C3HC4 (zinc finger)"/>
    <property type="match status" value="1"/>
</dbReference>
<dbReference type="InterPro" id="IPR052788">
    <property type="entry name" value="RING-type_E3_ligase_ATL"/>
</dbReference>
<evidence type="ECO:0000313" key="8">
    <source>
        <dbReference type="Proteomes" id="UP001168098"/>
    </source>
</evidence>
<keyword evidence="5" id="KW-1133">Transmembrane helix</keyword>
<keyword evidence="5" id="KW-0812">Transmembrane</keyword>
<comment type="caution">
    <text evidence="7">The sequence shown here is derived from an EMBL/GenBank/DDBJ whole genome shotgun (WGS) entry which is preliminary data.</text>
</comment>
<evidence type="ECO:0000256" key="4">
    <source>
        <dbReference type="PROSITE-ProRule" id="PRU00175"/>
    </source>
</evidence>
<sequence length="154" mass="16621">MPLLDKLLAGGNSIAAEPPTPAKMEGYNIFISVAFVSALICAVGLLVVGHCVCLRYFYRHGGGNTAASSSTEQSLPNGGPKEERILSSVPRVRYTGDGKVGECAICLTEFMKGDEMSVMPQCGHGFHVKCIERWMRRSSSCPSCRQILVEPSRP</sequence>
<gene>
    <name evidence="7" type="ORF">PVL29_002959</name>
</gene>
<evidence type="ECO:0000256" key="2">
    <source>
        <dbReference type="ARBA" id="ARBA00022771"/>
    </source>
</evidence>
<feature type="domain" description="RING-type" evidence="6">
    <location>
        <begin position="103"/>
        <end position="145"/>
    </location>
</feature>
<dbReference type="PANTHER" id="PTHR45798">
    <property type="entry name" value="RING-H2 FINGER PROTEIN ATL61-RELATED-RELATED"/>
    <property type="match status" value="1"/>
</dbReference>
<evidence type="ECO:0000259" key="6">
    <source>
        <dbReference type="PROSITE" id="PS50089"/>
    </source>
</evidence>
<dbReference type="InterPro" id="IPR001841">
    <property type="entry name" value="Znf_RING"/>
</dbReference>
<dbReference type="GO" id="GO:0008270">
    <property type="term" value="F:zinc ion binding"/>
    <property type="evidence" value="ECO:0007669"/>
    <property type="project" value="UniProtKB-KW"/>
</dbReference>
<keyword evidence="5" id="KW-0472">Membrane</keyword>
<reference evidence="7 8" key="1">
    <citation type="journal article" date="2023" name="BMC Biotechnol.">
        <title>Vitis rotundifolia cv Carlos genome sequencing.</title>
        <authorList>
            <person name="Huff M."/>
            <person name="Hulse-Kemp A."/>
            <person name="Scheffler B."/>
            <person name="Youngblood R."/>
            <person name="Simpson S."/>
            <person name="Babiker E."/>
            <person name="Staton M."/>
        </authorList>
    </citation>
    <scope>NUCLEOTIDE SEQUENCE [LARGE SCALE GENOMIC DNA]</scope>
    <source>
        <tissue evidence="7">Leaf</tissue>
    </source>
</reference>
<evidence type="ECO:0000256" key="3">
    <source>
        <dbReference type="ARBA" id="ARBA00022833"/>
    </source>
</evidence>
<accession>A0AA39ABU0</accession>
<evidence type="ECO:0000256" key="5">
    <source>
        <dbReference type="SAM" id="Phobius"/>
    </source>
</evidence>
<dbReference type="SUPFAM" id="SSF57850">
    <property type="entry name" value="RING/U-box"/>
    <property type="match status" value="1"/>
</dbReference>
<organism evidence="7 8">
    <name type="scientific">Vitis rotundifolia</name>
    <name type="common">Muscadine grape</name>
    <dbReference type="NCBI Taxonomy" id="103349"/>
    <lineage>
        <taxon>Eukaryota</taxon>
        <taxon>Viridiplantae</taxon>
        <taxon>Streptophyta</taxon>
        <taxon>Embryophyta</taxon>
        <taxon>Tracheophyta</taxon>
        <taxon>Spermatophyta</taxon>
        <taxon>Magnoliopsida</taxon>
        <taxon>eudicotyledons</taxon>
        <taxon>Gunneridae</taxon>
        <taxon>Pentapetalae</taxon>
        <taxon>rosids</taxon>
        <taxon>Vitales</taxon>
        <taxon>Vitaceae</taxon>
        <taxon>Viteae</taxon>
        <taxon>Vitis</taxon>
    </lineage>
</organism>
<dbReference type="AlphaFoldDB" id="A0AA39ABU0"/>